<evidence type="ECO:0000313" key="3">
    <source>
        <dbReference type="Proteomes" id="UP000298652"/>
    </source>
</evidence>
<evidence type="ECO:0000313" key="2">
    <source>
        <dbReference type="EMBL" id="TKW15357.1"/>
    </source>
</evidence>
<accession>A0A4U6UVX0</accession>
<gene>
    <name evidence="2" type="ORF">SEVIR_5G232850v2</name>
</gene>
<feature type="transmembrane region" description="Helical" evidence="1">
    <location>
        <begin position="127"/>
        <end position="160"/>
    </location>
</feature>
<keyword evidence="1" id="KW-1133">Transmembrane helix</keyword>
<protein>
    <submittedName>
        <fullName evidence="2">Uncharacterized protein</fullName>
    </submittedName>
</protein>
<dbReference type="Gramene" id="TKW15357">
    <property type="protein sequence ID" value="TKW15357"/>
    <property type="gene ID" value="SEVIR_5G232850v2"/>
</dbReference>
<dbReference type="AlphaFoldDB" id="A0A4U6UVX0"/>
<sequence>MDGRITEKITFIIFLLPSQSKVLSKRHSKVIDFVSKSDGSSGSNSDSQAIPTSARYVFGLYKNSPASPTSSSRLFLRDAAPVRRRRRRRRPRGGREEAECLRPCLRGLAVAAPGRNDGAHGLQRDGFLAALLAVVVGPVVGVLVMVTDLACMSAFFGFCLAGHVRFSKPPAGHKNKRV</sequence>
<keyword evidence="1" id="KW-0812">Transmembrane</keyword>
<proteinExistence type="predicted"/>
<dbReference type="Proteomes" id="UP000298652">
    <property type="component" value="Chromosome 5"/>
</dbReference>
<dbReference type="EMBL" id="CM016556">
    <property type="protein sequence ID" value="TKW15357.1"/>
    <property type="molecule type" value="Genomic_DNA"/>
</dbReference>
<name>A0A4U6UVX0_SETVI</name>
<keyword evidence="1" id="KW-0472">Membrane</keyword>
<evidence type="ECO:0000256" key="1">
    <source>
        <dbReference type="SAM" id="Phobius"/>
    </source>
</evidence>
<organism evidence="2 3">
    <name type="scientific">Setaria viridis</name>
    <name type="common">Green bristlegrass</name>
    <name type="synonym">Setaria italica subsp. viridis</name>
    <dbReference type="NCBI Taxonomy" id="4556"/>
    <lineage>
        <taxon>Eukaryota</taxon>
        <taxon>Viridiplantae</taxon>
        <taxon>Streptophyta</taxon>
        <taxon>Embryophyta</taxon>
        <taxon>Tracheophyta</taxon>
        <taxon>Spermatophyta</taxon>
        <taxon>Magnoliopsida</taxon>
        <taxon>Liliopsida</taxon>
        <taxon>Poales</taxon>
        <taxon>Poaceae</taxon>
        <taxon>PACMAD clade</taxon>
        <taxon>Panicoideae</taxon>
        <taxon>Panicodae</taxon>
        <taxon>Paniceae</taxon>
        <taxon>Cenchrinae</taxon>
        <taxon>Setaria</taxon>
    </lineage>
</organism>
<reference evidence="2" key="1">
    <citation type="submission" date="2019-03" db="EMBL/GenBank/DDBJ databases">
        <title>WGS assembly of Setaria viridis.</title>
        <authorList>
            <person name="Huang P."/>
            <person name="Jenkins J."/>
            <person name="Grimwood J."/>
            <person name="Barry K."/>
            <person name="Healey A."/>
            <person name="Mamidi S."/>
            <person name="Sreedasyam A."/>
            <person name="Shu S."/>
            <person name="Feldman M."/>
            <person name="Wu J."/>
            <person name="Yu Y."/>
            <person name="Chen C."/>
            <person name="Johnson J."/>
            <person name="Rokhsar D."/>
            <person name="Baxter I."/>
            <person name="Schmutz J."/>
            <person name="Brutnell T."/>
            <person name="Kellogg E."/>
        </authorList>
    </citation>
    <scope>NUCLEOTIDE SEQUENCE [LARGE SCALE GENOMIC DNA]</scope>
</reference>
<keyword evidence="3" id="KW-1185">Reference proteome</keyword>